<sequence length="183" mass="20712">FDVQLQDHVADVLFTQKSGYTWEMVVAMCQSDVPTEPPDTTQLFAPNCLSVVSPVDVQVPRFAGQYRVVGGGLQRTHLSPLLHETKWDLAGRCWQLRKECLQRCLGVDELSEEDVDEDSRRKLPFTELVGRLYQEESEKPTDRKDRLQRHIALLEHCPYGVTLDNSGVNMMAGVADLIIEGKI</sequence>
<accession>X0XYR6</accession>
<organism evidence="1">
    <name type="scientific">marine sediment metagenome</name>
    <dbReference type="NCBI Taxonomy" id="412755"/>
    <lineage>
        <taxon>unclassified sequences</taxon>
        <taxon>metagenomes</taxon>
        <taxon>ecological metagenomes</taxon>
    </lineage>
</organism>
<dbReference type="EMBL" id="BARS01051761">
    <property type="protein sequence ID" value="GAG48485.1"/>
    <property type="molecule type" value="Genomic_DNA"/>
</dbReference>
<proteinExistence type="predicted"/>
<reference evidence="1" key="1">
    <citation type="journal article" date="2014" name="Front. Microbiol.">
        <title>High frequency of phylogenetically diverse reductive dehalogenase-homologous genes in deep subseafloor sedimentary metagenomes.</title>
        <authorList>
            <person name="Kawai M."/>
            <person name="Futagami T."/>
            <person name="Toyoda A."/>
            <person name="Takaki Y."/>
            <person name="Nishi S."/>
            <person name="Hori S."/>
            <person name="Arai W."/>
            <person name="Tsubouchi T."/>
            <person name="Morono Y."/>
            <person name="Uchiyama I."/>
            <person name="Ito T."/>
            <person name="Fujiyama A."/>
            <person name="Inagaki F."/>
            <person name="Takami H."/>
        </authorList>
    </citation>
    <scope>NUCLEOTIDE SEQUENCE</scope>
    <source>
        <strain evidence="1">Expedition CK06-06</strain>
    </source>
</reference>
<dbReference type="AlphaFoldDB" id="X0XYR6"/>
<comment type="caution">
    <text evidence="1">The sequence shown here is derived from an EMBL/GenBank/DDBJ whole genome shotgun (WGS) entry which is preliminary data.</text>
</comment>
<gene>
    <name evidence="1" type="ORF">S01H1_77043</name>
</gene>
<evidence type="ECO:0000313" key="1">
    <source>
        <dbReference type="EMBL" id="GAG48485.1"/>
    </source>
</evidence>
<protein>
    <submittedName>
        <fullName evidence="1">Uncharacterized protein</fullName>
    </submittedName>
</protein>
<feature type="non-terminal residue" evidence="1">
    <location>
        <position position="1"/>
    </location>
</feature>
<name>X0XYR6_9ZZZZ</name>